<sequence length="145" mass="16822">MNLHRHRDDFMNFIKLGRCKNAALDEILSKWAKLIAPRELKLRALLERINRKREEVESLRDGLFNATSMREASKSIEMAEISIRQNRYIFIFTVATVFYLPLGFCVFGIHLYDSTDPDVVKGRPKFLITIIVILVATWTITSVGY</sequence>
<keyword evidence="1" id="KW-0812">Transmembrane</keyword>
<dbReference type="EMBL" id="KZ613945">
    <property type="protein sequence ID" value="PMD40234.1"/>
    <property type="molecule type" value="Genomic_DNA"/>
</dbReference>
<dbReference type="AlphaFoldDB" id="A0A2J6RNZ4"/>
<gene>
    <name evidence="2" type="ORF">L207DRAFT_582454</name>
</gene>
<keyword evidence="1" id="KW-0472">Membrane</keyword>
<keyword evidence="1" id="KW-1133">Transmembrane helix</keyword>
<proteinExistence type="predicted"/>
<dbReference type="Proteomes" id="UP000235786">
    <property type="component" value="Unassembled WGS sequence"/>
</dbReference>
<dbReference type="OrthoDB" id="3563120at2759"/>
<dbReference type="Gene3D" id="1.20.58.340">
    <property type="entry name" value="Magnesium transport protein CorA, transmembrane region"/>
    <property type="match status" value="1"/>
</dbReference>
<organism evidence="2 3">
    <name type="scientific">Hyaloscypha variabilis (strain UAMH 11265 / GT02V1 / F)</name>
    <name type="common">Meliniomyces variabilis</name>
    <dbReference type="NCBI Taxonomy" id="1149755"/>
    <lineage>
        <taxon>Eukaryota</taxon>
        <taxon>Fungi</taxon>
        <taxon>Dikarya</taxon>
        <taxon>Ascomycota</taxon>
        <taxon>Pezizomycotina</taxon>
        <taxon>Leotiomycetes</taxon>
        <taxon>Helotiales</taxon>
        <taxon>Hyaloscyphaceae</taxon>
        <taxon>Hyaloscypha</taxon>
        <taxon>Hyaloscypha variabilis</taxon>
    </lineage>
</organism>
<evidence type="ECO:0000313" key="2">
    <source>
        <dbReference type="EMBL" id="PMD40234.1"/>
    </source>
</evidence>
<evidence type="ECO:0000313" key="3">
    <source>
        <dbReference type="Proteomes" id="UP000235786"/>
    </source>
</evidence>
<feature type="transmembrane region" description="Helical" evidence="1">
    <location>
        <begin position="124"/>
        <end position="144"/>
    </location>
</feature>
<feature type="transmembrane region" description="Helical" evidence="1">
    <location>
        <begin position="88"/>
        <end position="112"/>
    </location>
</feature>
<name>A0A2J6RNZ4_HYAVF</name>
<protein>
    <submittedName>
        <fullName evidence="2">Uncharacterized protein</fullName>
    </submittedName>
</protein>
<evidence type="ECO:0000256" key="1">
    <source>
        <dbReference type="SAM" id="Phobius"/>
    </source>
</evidence>
<keyword evidence="3" id="KW-1185">Reference proteome</keyword>
<accession>A0A2J6RNZ4</accession>
<reference evidence="2 3" key="1">
    <citation type="submission" date="2016-04" db="EMBL/GenBank/DDBJ databases">
        <title>A degradative enzymes factory behind the ericoid mycorrhizal symbiosis.</title>
        <authorList>
            <consortium name="DOE Joint Genome Institute"/>
            <person name="Martino E."/>
            <person name="Morin E."/>
            <person name="Grelet G."/>
            <person name="Kuo A."/>
            <person name="Kohler A."/>
            <person name="Daghino S."/>
            <person name="Barry K."/>
            <person name="Choi C."/>
            <person name="Cichocki N."/>
            <person name="Clum A."/>
            <person name="Copeland A."/>
            <person name="Hainaut M."/>
            <person name="Haridas S."/>
            <person name="Labutti K."/>
            <person name="Lindquist E."/>
            <person name="Lipzen A."/>
            <person name="Khouja H.-R."/>
            <person name="Murat C."/>
            <person name="Ohm R."/>
            <person name="Olson A."/>
            <person name="Spatafora J."/>
            <person name="Veneault-Fourrey C."/>
            <person name="Henrissat B."/>
            <person name="Grigoriev I."/>
            <person name="Martin F."/>
            <person name="Perotto S."/>
        </authorList>
    </citation>
    <scope>NUCLEOTIDE SEQUENCE [LARGE SCALE GENOMIC DNA]</scope>
    <source>
        <strain evidence="2 3">F</strain>
    </source>
</reference>